<dbReference type="AlphaFoldDB" id="A0A146KHG1"/>
<protein>
    <submittedName>
        <fullName evidence="2">Uncharacterized protein</fullName>
    </submittedName>
</protein>
<proteinExistence type="predicted"/>
<organism evidence="2">
    <name type="scientific">Trepomonas sp. PC1</name>
    <dbReference type="NCBI Taxonomy" id="1076344"/>
    <lineage>
        <taxon>Eukaryota</taxon>
        <taxon>Metamonada</taxon>
        <taxon>Diplomonadida</taxon>
        <taxon>Hexamitidae</taxon>
        <taxon>Hexamitinae</taxon>
        <taxon>Trepomonas</taxon>
    </lineage>
</organism>
<sequence length="364" mass="43248">LQVIYDINILLRHLKISKTIQILDQITPEIVNALAMYHFNVKIDAIIQYLENHLQIPLNHLNQIQFNQNEQFNVLATLEIVYNLICQNIKLPPFPVMTHAVVEALRGQQDVMQQQVEWLKDHNQPDPTGLEKAQQLQNNYQNGVQQGEEEKLQINLDELFEKFMQPIIDKYYIPYQTQKEVDYTVYRLKRKLRTMVEQAVHERQKDLARFNFQLENMMNFQLKKAVQIERMNLLSENRFRVDEKTNMRKGNSTLGSGIMQRKHLDQQLRKEQLEEQRKLLELQKQEEREVIRKNRAIEEQKILLQIFKGVKDIVADKPIEPGQLVEEVDEQIAKRLRVYANPEKFIKEGDGRQIYKPNLMGRVK</sequence>
<dbReference type="EMBL" id="GDID01001551">
    <property type="protein sequence ID" value="JAP95055.1"/>
    <property type="molecule type" value="Transcribed_RNA"/>
</dbReference>
<feature type="non-terminal residue" evidence="2">
    <location>
        <position position="1"/>
    </location>
</feature>
<name>A0A146KHG1_9EUKA</name>
<evidence type="ECO:0000256" key="1">
    <source>
        <dbReference type="SAM" id="Coils"/>
    </source>
</evidence>
<reference evidence="2" key="1">
    <citation type="submission" date="2015-07" db="EMBL/GenBank/DDBJ databases">
        <title>Adaptation to a free-living lifestyle via gene acquisitions in the diplomonad Trepomonas sp. PC1.</title>
        <authorList>
            <person name="Xu F."/>
            <person name="Jerlstrom-Hultqvist J."/>
            <person name="Kolisko M."/>
            <person name="Simpson A.G.B."/>
            <person name="Roger A.J."/>
            <person name="Svard S.G."/>
            <person name="Andersson J.O."/>
        </authorList>
    </citation>
    <scope>NUCLEOTIDE SEQUENCE</scope>
    <source>
        <strain evidence="2">PC1</strain>
    </source>
</reference>
<feature type="coiled-coil region" evidence="1">
    <location>
        <begin position="263"/>
        <end position="300"/>
    </location>
</feature>
<keyword evidence="1" id="KW-0175">Coiled coil</keyword>
<gene>
    <name evidence="2" type="ORF">TPC1_12069</name>
</gene>
<evidence type="ECO:0000313" key="2">
    <source>
        <dbReference type="EMBL" id="JAP95055.1"/>
    </source>
</evidence>
<accession>A0A146KHG1</accession>